<sequence length="292" mass="33603">MFGGRFWSRFKRFAPTHGAGNYRYQRLSNDIVKGLKNNEFVLYYQPRIDTMTGQMIGAEALLRWQHKIFGAISPVQFIRIAEDTNFMIPLGNWVLETVCRQLRQWRDAGLPQIRISVNVSVKQLLECDFVDIVQSLLRQYEIDAKWLEFEVTETSILPEETLPDEAIRQLRALGIAIYLDDFGTGYSSLSWLERLDVDGIKLDKSFISRAPHHASSTQIVRAVIRLAHQLKLIVIAEGVETVEQLQYLQAQACDEVQGYLYSRPVPVNLFEEYLRGGRFHVAVQRLVSSHLS</sequence>
<dbReference type="InterPro" id="IPR001633">
    <property type="entry name" value="EAL_dom"/>
</dbReference>
<evidence type="ECO:0000313" key="2">
    <source>
        <dbReference type="Proteomes" id="UP000829401"/>
    </source>
</evidence>
<dbReference type="PROSITE" id="PS50883">
    <property type="entry name" value="EAL"/>
    <property type="match status" value="1"/>
</dbReference>
<keyword evidence="2" id="KW-1185">Reference proteome</keyword>
<dbReference type="InterPro" id="IPR050706">
    <property type="entry name" value="Cyclic-di-GMP_PDE-like"/>
</dbReference>
<protein>
    <submittedName>
        <fullName evidence="1">EAL domain-containing protein</fullName>
    </submittedName>
</protein>
<evidence type="ECO:0000313" key="1">
    <source>
        <dbReference type="EMBL" id="UNO49557.1"/>
    </source>
</evidence>
<dbReference type="CDD" id="cd01948">
    <property type="entry name" value="EAL"/>
    <property type="match status" value="1"/>
</dbReference>
<name>T0BCN3_ALIAG</name>
<dbReference type="PANTHER" id="PTHR33121">
    <property type="entry name" value="CYCLIC DI-GMP PHOSPHODIESTERASE PDEF"/>
    <property type="match status" value="1"/>
</dbReference>
<dbReference type="eggNOG" id="COG5001">
    <property type="taxonomic scope" value="Bacteria"/>
</dbReference>
<gene>
    <name evidence="1" type="ORF">K1I37_03145</name>
</gene>
<dbReference type="GO" id="GO:0071111">
    <property type="term" value="F:cyclic-guanylate-specific phosphodiesterase activity"/>
    <property type="evidence" value="ECO:0007669"/>
    <property type="project" value="InterPro"/>
</dbReference>
<dbReference type="EMBL" id="CP080467">
    <property type="protein sequence ID" value="UNO49557.1"/>
    <property type="molecule type" value="Genomic_DNA"/>
</dbReference>
<dbReference type="SUPFAM" id="SSF141868">
    <property type="entry name" value="EAL domain-like"/>
    <property type="match status" value="1"/>
</dbReference>
<dbReference type="AlphaFoldDB" id="T0BCN3"/>
<dbReference type="PANTHER" id="PTHR33121:SF70">
    <property type="entry name" value="SIGNALING PROTEIN YKOW"/>
    <property type="match status" value="1"/>
</dbReference>
<dbReference type="SMART" id="SM00052">
    <property type="entry name" value="EAL"/>
    <property type="match status" value="1"/>
</dbReference>
<dbReference type="InterPro" id="IPR035919">
    <property type="entry name" value="EAL_sf"/>
</dbReference>
<dbReference type="Pfam" id="PF00563">
    <property type="entry name" value="EAL"/>
    <property type="match status" value="1"/>
</dbReference>
<accession>A0A9E6ZFW4</accession>
<dbReference type="KEGG" id="aaco:K1I37_03145"/>
<dbReference type="RefSeq" id="WP_021298439.1">
    <property type="nucleotide sequence ID" value="NZ_AURB01000191.1"/>
</dbReference>
<dbReference type="Gene3D" id="3.20.20.450">
    <property type="entry name" value="EAL domain"/>
    <property type="match status" value="1"/>
</dbReference>
<accession>T0BCN3</accession>
<proteinExistence type="predicted"/>
<dbReference type="Proteomes" id="UP000829401">
    <property type="component" value="Chromosome"/>
</dbReference>
<dbReference type="STRING" id="1356854.N007_16510"/>
<reference evidence="2" key="1">
    <citation type="journal article" date="2022" name="G3 (Bethesda)">
        <title>Unveiling the complete genome sequence of Alicyclobacillus acidoterrestris DSM 3922T, a taint-producing strain.</title>
        <authorList>
            <person name="Leonardo I.C."/>
            <person name="Barreto Crespo M.T."/>
            <person name="Gaspar F.B."/>
        </authorList>
    </citation>
    <scope>NUCLEOTIDE SEQUENCE [LARGE SCALE GENOMIC DNA]</scope>
    <source>
        <strain evidence="2">DSM 3922</strain>
    </source>
</reference>
<organism evidence="1 2">
    <name type="scientific">Alicyclobacillus acidoterrestris (strain ATCC 49025 / DSM 3922 / CIP 106132 / NCIMB 13137 / GD3B)</name>
    <dbReference type="NCBI Taxonomy" id="1356854"/>
    <lineage>
        <taxon>Bacteria</taxon>
        <taxon>Bacillati</taxon>
        <taxon>Bacillota</taxon>
        <taxon>Bacilli</taxon>
        <taxon>Bacillales</taxon>
        <taxon>Alicyclobacillaceae</taxon>
        <taxon>Alicyclobacillus</taxon>
    </lineage>
</organism>
<dbReference type="OrthoDB" id="9762141at2"/>